<dbReference type="Proteomes" id="UP000530660">
    <property type="component" value="Unassembled WGS sequence"/>
</dbReference>
<name>A0A7J7IG87_9RHOD</name>
<dbReference type="Gene3D" id="3.90.226.10">
    <property type="entry name" value="2-enoyl-CoA Hydratase, Chain A, domain 1"/>
    <property type="match status" value="1"/>
</dbReference>
<dbReference type="FunFam" id="1.10.12.10:FF:000001">
    <property type="entry name" value="Probable enoyl-CoA hydratase, mitochondrial"/>
    <property type="match status" value="1"/>
</dbReference>
<proteinExistence type="inferred from homology"/>
<evidence type="ECO:0000256" key="2">
    <source>
        <dbReference type="ARBA" id="ARBA00023239"/>
    </source>
</evidence>
<dbReference type="GO" id="GO:0006635">
    <property type="term" value="P:fatty acid beta-oxidation"/>
    <property type="evidence" value="ECO:0007669"/>
    <property type="project" value="TreeGrafter"/>
</dbReference>
<dbReference type="CDD" id="cd06558">
    <property type="entry name" value="crotonase-like"/>
    <property type="match status" value="1"/>
</dbReference>
<dbReference type="SUPFAM" id="SSF52096">
    <property type="entry name" value="ClpP/crotonase"/>
    <property type="match status" value="1"/>
</dbReference>
<reference evidence="3 4" key="1">
    <citation type="journal article" date="2020" name="J. Phycol.">
        <title>Comparative genome analysis reveals Cyanidiococcus gen. nov., a new extremophilic red algal genus sister to Cyanidioschyzon (Cyanidioschyzonaceae, Rhodophyta).</title>
        <authorList>
            <person name="Liu S.-L."/>
            <person name="Chiang Y.-R."/>
            <person name="Yoon H.S."/>
            <person name="Fu H.-Y."/>
        </authorList>
    </citation>
    <scope>NUCLEOTIDE SEQUENCE [LARGE SCALE GENOMIC DNA]</scope>
    <source>
        <strain evidence="3 4">THAL066</strain>
    </source>
</reference>
<dbReference type="FunFam" id="3.90.226.10:FF:000009">
    <property type="entry name" value="Carnitinyl-CoA dehydratase"/>
    <property type="match status" value="1"/>
</dbReference>
<sequence>MWRKLPSSRLLCRACSGAASAVIQSSEPIDRVTLLTLNRPERANSLNTELVEALRLHIREVRRLALSRPVRCAVLVLASAHERIFSAGADLKERAAQSIEQQRNFTNTLRETLHMLATLPCITIAALRSGAYGGGLELALACDFRVAHEGAILALPETGLGILPGAGGTQRLPRLIGVARAKEVILLGRRLEARDALNLGLVNHLVPPTEATTATMDGTTAEALRMAASLLSRSPVALQLAKRAVDDGIDAGSLACGLEIESNCYAETFGTEDRLEGLRAFAEKRPPQFTGQ</sequence>
<dbReference type="EMBL" id="VWRR01000012">
    <property type="protein sequence ID" value="KAF6002028.1"/>
    <property type="molecule type" value="Genomic_DNA"/>
</dbReference>
<dbReference type="OrthoDB" id="410701at2759"/>
<organism evidence="3 4">
    <name type="scientific">Cyanidiococcus yangmingshanensis</name>
    <dbReference type="NCBI Taxonomy" id="2690220"/>
    <lineage>
        <taxon>Eukaryota</taxon>
        <taxon>Rhodophyta</taxon>
        <taxon>Bangiophyceae</taxon>
        <taxon>Cyanidiales</taxon>
        <taxon>Cyanidiaceae</taxon>
        <taxon>Cyanidiococcus</taxon>
    </lineage>
</organism>
<dbReference type="PANTHER" id="PTHR11941:SF171">
    <property type="entry name" value="SD19268P"/>
    <property type="match status" value="1"/>
</dbReference>
<dbReference type="InterPro" id="IPR029045">
    <property type="entry name" value="ClpP/crotonase-like_dom_sf"/>
</dbReference>
<comment type="similarity">
    <text evidence="1">Belongs to the enoyl-CoA hydratase/isomerase family.</text>
</comment>
<comment type="caution">
    <text evidence="3">The sequence shown here is derived from an EMBL/GenBank/DDBJ whole genome shotgun (WGS) entry which is preliminary data.</text>
</comment>
<dbReference type="PANTHER" id="PTHR11941">
    <property type="entry name" value="ENOYL-COA HYDRATASE-RELATED"/>
    <property type="match status" value="1"/>
</dbReference>
<accession>A0A7J7IG87</accession>
<dbReference type="Gene3D" id="1.10.12.10">
    <property type="entry name" value="Lyase 2-enoyl-coa Hydratase, Chain A, domain 2"/>
    <property type="match status" value="1"/>
</dbReference>
<dbReference type="AlphaFoldDB" id="A0A7J7IG87"/>
<protein>
    <submittedName>
        <fullName evidence="3">Uncharacterized protein</fullName>
    </submittedName>
</protein>
<gene>
    <name evidence="3" type="ORF">F1559_003545</name>
</gene>
<evidence type="ECO:0000313" key="3">
    <source>
        <dbReference type="EMBL" id="KAF6002028.1"/>
    </source>
</evidence>
<dbReference type="GO" id="GO:0005739">
    <property type="term" value="C:mitochondrion"/>
    <property type="evidence" value="ECO:0007669"/>
    <property type="project" value="TreeGrafter"/>
</dbReference>
<keyword evidence="2" id="KW-0456">Lyase</keyword>
<dbReference type="InterPro" id="IPR001753">
    <property type="entry name" value="Enoyl-CoA_hydra/iso"/>
</dbReference>
<dbReference type="Pfam" id="PF00378">
    <property type="entry name" value="ECH_1"/>
    <property type="match status" value="1"/>
</dbReference>
<dbReference type="GO" id="GO:0016836">
    <property type="term" value="F:hydro-lyase activity"/>
    <property type="evidence" value="ECO:0007669"/>
    <property type="project" value="UniProtKB-ARBA"/>
</dbReference>
<evidence type="ECO:0000256" key="1">
    <source>
        <dbReference type="ARBA" id="ARBA00005254"/>
    </source>
</evidence>
<dbReference type="InterPro" id="IPR014748">
    <property type="entry name" value="Enoyl-CoA_hydra_C"/>
</dbReference>
<keyword evidence="4" id="KW-1185">Reference proteome</keyword>
<evidence type="ECO:0000313" key="4">
    <source>
        <dbReference type="Proteomes" id="UP000530660"/>
    </source>
</evidence>